<dbReference type="InterPro" id="IPR036928">
    <property type="entry name" value="AS_sf"/>
</dbReference>
<dbReference type="PANTHER" id="PTHR11895:SF151">
    <property type="entry name" value="GLUTAMYL-TRNA(GLN) AMIDOTRANSFERASE SUBUNIT A"/>
    <property type="match status" value="1"/>
</dbReference>
<feature type="domain" description="Amidase" evidence="1">
    <location>
        <begin position="1"/>
        <end position="355"/>
    </location>
</feature>
<dbReference type="GO" id="GO:0003824">
    <property type="term" value="F:catalytic activity"/>
    <property type="evidence" value="ECO:0007669"/>
    <property type="project" value="InterPro"/>
</dbReference>
<dbReference type="Pfam" id="PF01425">
    <property type="entry name" value="Amidase"/>
    <property type="match status" value="1"/>
</dbReference>
<gene>
    <name evidence="2" type="ORF">Zmor_004316</name>
</gene>
<name>A0AA38HIF2_9CUCU</name>
<dbReference type="EMBL" id="JALNTZ010001512">
    <property type="protein sequence ID" value="KAJ3625349.1"/>
    <property type="molecule type" value="Genomic_DNA"/>
</dbReference>
<organism evidence="2 3">
    <name type="scientific">Zophobas morio</name>
    <dbReference type="NCBI Taxonomy" id="2755281"/>
    <lineage>
        <taxon>Eukaryota</taxon>
        <taxon>Metazoa</taxon>
        <taxon>Ecdysozoa</taxon>
        <taxon>Arthropoda</taxon>
        <taxon>Hexapoda</taxon>
        <taxon>Insecta</taxon>
        <taxon>Pterygota</taxon>
        <taxon>Neoptera</taxon>
        <taxon>Endopterygota</taxon>
        <taxon>Coleoptera</taxon>
        <taxon>Polyphaga</taxon>
        <taxon>Cucujiformia</taxon>
        <taxon>Tenebrionidae</taxon>
        <taxon>Zophobas</taxon>
    </lineage>
</organism>
<dbReference type="PANTHER" id="PTHR11895">
    <property type="entry name" value="TRANSAMIDASE"/>
    <property type="match status" value="1"/>
</dbReference>
<comment type="caution">
    <text evidence="2">The sequence shown here is derived from an EMBL/GenBank/DDBJ whole genome shotgun (WGS) entry which is preliminary data.</text>
</comment>
<dbReference type="SUPFAM" id="SSF75304">
    <property type="entry name" value="Amidase signature (AS) enzymes"/>
    <property type="match status" value="1"/>
</dbReference>
<dbReference type="AlphaFoldDB" id="A0AA38HIF2"/>
<proteinExistence type="predicted"/>
<dbReference type="InterPro" id="IPR000120">
    <property type="entry name" value="Amidase"/>
</dbReference>
<evidence type="ECO:0000313" key="3">
    <source>
        <dbReference type="Proteomes" id="UP001168821"/>
    </source>
</evidence>
<evidence type="ECO:0000259" key="1">
    <source>
        <dbReference type="Pfam" id="PF01425"/>
    </source>
</evidence>
<keyword evidence="3" id="KW-1185">Reference proteome</keyword>
<dbReference type="InterPro" id="IPR023631">
    <property type="entry name" value="Amidase_dom"/>
</dbReference>
<dbReference type="Gene3D" id="3.90.1300.10">
    <property type="entry name" value="Amidase signature (AS) domain"/>
    <property type="match status" value="1"/>
</dbReference>
<reference evidence="2" key="1">
    <citation type="journal article" date="2023" name="G3 (Bethesda)">
        <title>Whole genome assemblies of Zophobas morio and Tenebrio molitor.</title>
        <authorList>
            <person name="Kaur S."/>
            <person name="Stinson S.A."/>
            <person name="diCenzo G.C."/>
        </authorList>
    </citation>
    <scope>NUCLEOTIDE SEQUENCE</scope>
    <source>
        <strain evidence="2">QUZm001</strain>
    </source>
</reference>
<accession>A0AA38HIF2</accession>
<sequence>MLGKTVLDELGMGGTGLHAATGPVYNPYDKTRIAGGSSSGSVFATANHIGNFALGTDTGDSIRKPASLTGVVGYKPTYGSISRYGVIPYAPSMDHVGFFSNYVEDMFYLAETTFAYDEKDFTSIDNAKEYSTLINKKTKLKKVGYFKVVKEHTPKKLWDKYEMYFEKLKANGYEVIEIDFRKDLLDAIAPIYMVLSFSEAVSTSANLDGMNFGLRVDGEDFADIMKKTRSAGFGDLVKRRFIMGSYQLKHENQVELQLKAKQIRRLISQELQKVYEQVDFIVMPPTITKAKLISEVTGKTIEDQDANDENKFMDNVLVLGNLNGMPSITIPFVTEDKMPIGININANLKNDGDLLMFAKESEEIISELDGREI</sequence>
<evidence type="ECO:0000313" key="2">
    <source>
        <dbReference type="EMBL" id="KAJ3625349.1"/>
    </source>
</evidence>
<protein>
    <recommendedName>
        <fullName evidence="1">Amidase domain-containing protein</fullName>
    </recommendedName>
</protein>
<dbReference type="Proteomes" id="UP001168821">
    <property type="component" value="Unassembled WGS sequence"/>
</dbReference>